<dbReference type="Gene3D" id="1.20.1250.20">
    <property type="entry name" value="MFS general substrate transporter like domains"/>
    <property type="match status" value="2"/>
</dbReference>
<protein>
    <submittedName>
        <fullName evidence="10">MFS transporter</fullName>
    </submittedName>
</protein>
<sequence length="419" mass="45381">MKHRLPLILGALFLCVFLSIFNEVLLSPFYPQFFRKVFGVTDLAYTGYYIFICRLTIVLSAPVWGVLSRRFEVKHLLCVGQLGTAVMTALMGTSTSAEQFLVYTILLLLCKSSYLLVYPLIIQLAGEEKRSAIAGTYQAVFHGAIVIATIVGAWMVNIDTPLILFYGIAAADILQLAICVYILQGVSTQRQEEAGEQGAGSRGAGSREQGAGGQGAGGRVQGAGGANQIGYIITIGIVILTFQLANNLVRPYFTKYVTSDPFNVNLLTSSLLFLIPSIMAIAALPYIRQACRPERVNTIYLGSLSLLIISLGLQGFSSQLPLLILARIVYGFFLAVTQATLELQLFNNSAAKHLHLNYSLVISFANIGHLGAPLLASWLVNTHSLASPFIAATAICCLNLLFTHYILNTKTRKQAAGTS</sequence>
<proteinExistence type="predicted"/>
<dbReference type="InterPro" id="IPR036259">
    <property type="entry name" value="MFS_trans_sf"/>
</dbReference>
<feature type="transmembrane region" description="Helical" evidence="8">
    <location>
        <begin position="134"/>
        <end position="156"/>
    </location>
</feature>
<keyword evidence="2" id="KW-0813">Transport</keyword>
<feature type="domain" description="Major facilitator superfamily (MFS) profile" evidence="9">
    <location>
        <begin position="8"/>
        <end position="411"/>
    </location>
</feature>
<name>A0ABU5UJF0_9CYAN</name>
<feature type="transmembrane region" description="Helical" evidence="8">
    <location>
        <begin position="299"/>
        <end position="316"/>
    </location>
</feature>
<keyword evidence="11" id="KW-1185">Reference proteome</keyword>
<evidence type="ECO:0000256" key="8">
    <source>
        <dbReference type="SAM" id="Phobius"/>
    </source>
</evidence>
<feature type="transmembrane region" description="Helical" evidence="8">
    <location>
        <begin position="162"/>
        <end position="183"/>
    </location>
</feature>
<comment type="caution">
    <text evidence="10">The sequence shown here is derived from an EMBL/GenBank/DDBJ whole genome shotgun (WGS) entry which is preliminary data.</text>
</comment>
<dbReference type="InterPro" id="IPR020846">
    <property type="entry name" value="MFS_dom"/>
</dbReference>
<dbReference type="Proteomes" id="UP001302120">
    <property type="component" value="Unassembled WGS sequence"/>
</dbReference>
<keyword evidence="3" id="KW-1003">Cell membrane</keyword>
<comment type="subcellular location">
    <subcellularLocation>
        <location evidence="1">Cell membrane</location>
        <topology evidence="1">Multi-pass membrane protein</topology>
    </subcellularLocation>
</comment>
<dbReference type="RefSeq" id="WP_323197942.1">
    <property type="nucleotide sequence ID" value="NZ_JAYGHG010000051.1"/>
</dbReference>
<feature type="transmembrane region" description="Helical" evidence="8">
    <location>
        <begin position="358"/>
        <end position="380"/>
    </location>
</feature>
<feature type="transmembrane region" description="Helical" evidence="8">
    <location>
        <begin position="229"/>
        <end position="246"/>
    </location>
</feature>
<evidence type="ECO:0000256" key="5">
    <source>
        <dbReference type="ARBA" id="ARBA00022989"/>
    </source>
</evidence>
<evidence type="ECO:0000313" key="10">
    <source>
        <dbReference type="EMBL" id="MEA5583645.1"/>
    </source>
</evidence>
<feature type="transmembrane region" description="Helical" evidence="8">
    <location>
        <begin position="46"/>
        <end position="67"/>
    </location>
</feature>
<dbReference type="PANTHER" id="PTHR43414">
    <property type="entry name" value="MULTIDRUG RESISTANCE PROTEIN MDTG"/>
    <property type="match status" value="1"/>
</dbReference>
<reference evidence="10 11" key="1">
    <citation type="submission" date="2023-12" db="EMBL/GenBank/DDBJ databases">
        <title>Baltic Sea Cyanobacteria.</title>
        <authorList>
            <person name="Delbaje E."/>
            <person name="Fewer D.P."/>
            <person name="Shishido T.K."/>
        </authorList>
    </citation>
    <scope>NUCLEOTIDE SEQUENCE [LARGE SCALE GENOMIC DNA]</scope>
    <source>
        <strain evidence="10 11">UHCC-0300</strain>
    </source>
</reference>
<dbReference type="Pfam" id="PF07690">
    <property type="entry name" value="MFS_1"/>
    <property type="match status" value="1"/>
</dbReference>
<keyword evidence="6 8" id="KW-0472">Membrane</keyword>
<dbReference type="PROSITE" id="PS50850">
    <property type="entry name" value="MFS"/>
    <property type="match status" value="1"/>
</dbReference>
<evidence type="ECO:0000256" key="6">
    <source>
        <dbReference type="ARBA" id="ARBA00023136"/>
    </source>
</evidence>
<evidence type="ECO:0000259" key="9">
    <source>
        <dbReference type="PROSITE" id="PS50850"/>
    </source>
</evidence>
<dbReference type="InterPro" id="IPR011701">
    <property type="entry name" value="MFS"/>
</dbReference>
<dbReference type="SUPFAM" id="SSF103473">
    <property type="entry name" value="MFS general substrate transporter"/>
    <property type="match status" value="1"/>
</dbReference>
<evidence type="ECO:0000256" key="4">
    <source>
        <dbReference type="ARBA" id="ARBA00022692"/>
    </source>
</evidence>
<accession>A0ABU5UJF0</accession>
<feature type="transmembrane region" description="Helical" evidence="8">
    <location>
        <begin position="100"/>
        <end position="122"/>
    </location>
</feature>
<feature type="transmembrane region" description="Helical" evidence="8">
    <location>
        <begin position="76"/>
        <end position="94"/>
    </location>
</feature>
<organism evidence="10 11">
    <name type="scientific">Nodularia harveyana UHCC-0300</name>
    <dbReference type="NCBI Taxonomy" id="2974287"/>
    <lineage>
        <taxon>Bacteria</taxon>
        <taxon>Bacillati</taxon>
        <taxon>Cyanobacteriota</taxon>
        <taxon>Cyanophyceae</taxon>
        <taxon>Nostocales</taxon>
        <taxon>Nodulariaceae</taxon>
        <taxon>Nodularia</taxon>
    </lineage>
</organism>
<keyword evidence="4 8" id="KW-0812">Transmembrane</keyword>
<feature type="transmembrane region" description="Helical" evidence="8">
    <location>
        <begin position="386"/>
        <end position="407"/>
    </location>
</feature>
<keyword evidence="5 8" id="KW-1133">Transmembrane helix</keyword>
<evidence type="ECO:0000256" key="1">
    <source>
        <dbReference type="ARBA" id="ARBA00004651"/>
    </source>
</evidence>
<evidence type="ECO:0000256" key="3">
    <source>
        <dbReference type="ARBA" id="ARBA00022475"/>
    </source>
</evidence>
<feature type="transmembrane region" description="Helical" evidence="8">
    <location>
        <begin position="266"/>
        <end position="287"/>
    </location>
</feature>
<evidence type="ECO:0000256" key="7">
    <source>
        <dbReference type="SAM" id="MobiDB-lite"/>
    </source>
</evidence>
<evidence type="ECO:0000256" key="2">
    <source>
        <dbReference type="ARBA" id="ARBA00022448"/>
    </source>
</evidence>
<feature type="region of interest" description="Disordered" evidence="7">
    <location>
        <begin position="194"/>
        <end position="218"/>
    </location>
</feature>
<dbReference type="EMBL" id="JAYGHG010000051">
    <property type="protein sequence ID" value="MEA5583645.1"/>
    <property type="molecule type" value="Genomic_DNA"/>
</dbReference>
<gene>
    <name evidence="10" type="ORF">VB620_20165</name>
</gene>
<feature type="transmembrane region" description="Helical" evidence="8">
    <location>
        <begin position="322"/>
        <end position="346"/>
    </location>
</feature>
<dbReference type="PANTHER" id="PTHR43414:SF6">
    <property type="entry name" value="MULTIDRUG RESISTANCE PROTEIN MDTG"/>
    <property type="match status" value="1"/>
</dbReference>
<evidence type="ECO:0000313" key="11">
    <source>
        <dbReference type="Proteomes" id="UP001302120"/>
    </source>
</evidence>